<evidence type="ECO:0000313" key="1">
    <source>
        <dbReference type="EMBL" id="CCA85523.1"/>
    </source>
</evidence>
<gene>
    <name evidence="1" type="ORF">RALSY_20123</name>
</gene>
<name>G3A291_9RALS</name>
<dbReference type="EMBL" id="FR854087">
    <property type="protein sequence ID" value="CCA85523.1"/>
    <property type="molecule type" value="Genomic_DNA"/>
</dbReference>
<sequence>MVPECEAGYRTMWLGHRAWLPHANAQSKIPRMMVENLCPTYMLQSMISKSFTIMQRISFGLIR</sequence>
<proteinExistence type="predicted"/>
<reference evidence="1" key="1">
    <citation type="journal article" date="2011" name="PLoS ONE">
        <title>Ralstonia syzygii, the Blood Disease Bacterium and some Asian R. solanacearum strains form a single genomic species despite divergent lifestyles.</title>
        <authorList>
            <person name="Remenant B."/>
            <person name="de Cambiaire J.C."/>
            <person name="Cellier G."/>
            <person name="Jacobs J.M."/>
            <person name="Mangenot S."/>
            <person name="Barbe V."/>
            <person name="Lajus A."/>
            <person name="Vallenet D."/>
            <person name="Medigue C."/>
            <person name="Fegan M."/>
            <person name="Allen C."/>
            <person name="Prior P."/>
        </authorList>
    </citation>
    <scope>NUCLEOTIDE SEQUENCE</scope>
    <source>
        <strain evidence="1">R24</strain>
    </source>
</reference>
<dbReference type="AlphaFoldDB" id="G3A291"/>
<organism evidence="1">
    <name type="scientific">Ralstonia syzygii R24</name>
    <dbReference type="NCBI Taxonomy" id="907261"/>
    <lineage>
        <taxon>Bacteria</taxon>
        <taxon>Pseudomonadati</taxon>
        <taxon>Pseudomonadota</taxon>
        <taxon>Betaproteobacteria</taxon>
        <taxon>Burkholderiales</taxon>
        <taxon>Burkholderiaceae</taxon>
        <taxon>Ralstonia</taxon>
        <taxon>Ralstonia solanacearum species complex</taxon>
    </lineage>
</organism>
<reference evidence="1" key="2">
    <citation type="submission" date="2011-04" db="EMBL/GenBank/DDBJ databases">
        <authorList>
            <person name="Genoscope - CEA"/>
        </authorList>
    </citation>
    <scope>NUCLEOTIDE SEQUENCE</scope>
    <source>
        <strain evidence="1">R24</strain>
    </source>
</reference>
<protein>
    <submittedName>
        <fullName evidence="1">Uncharacterized protein</fullName>
    </submittedName>
</protein>
<accession>G3A291</accession>